<evidence type="ECO:0000313" key="10">
    <source>
        <dbReference type="Proteomes" id="UP000242188"/>
    </source>
</evidence>
<evidence type="ECO:0000313" key="9">
    <source>
        <dbReference type="EMBL" id="OWF37742.1"/>
    </source>
</evidence>
<protein>
    <submittedName>
        <fullName evidence="9">Cell death specification protein 2</fullName>
    </submittedName>
</protein>
<gene>
    <name evidence="9" type="ORF">KP79_PYT09984</name>
</gene>
<dbReference type="InterPro" id="IPR046347">
    <property type="entry name" value="bZIP_sf"/>
</dbReference>
<dbReference type="Proteomes" id="UP000242188">
    <property type="component" value="Unassembled WGS sequence"/>
</dbReference>
<keyword evidence="5" id="KW-0804">Transcription</keyword>
<dbReference type="STRING" id="6573.A0A210PMN0"/>
<dbReference type="SUPFAM" id="SSF57959">
    <property type="entry name" value="Leucine zipper domain"/>
    <property type="match status" value="1"/>
</dbReference>
<dbReference type="SMART" id="SM00338">
    <property type="entry name" value="BRLZ"/>
    <property type="match status" value="1"/>
</dbReference>
<dbReference type="GO" id="GO:0000981">
    <property type="term" value="F:DNA-binding transcription factor activity, RNA polymerase II-specific"/>
    <property type="evidence" value="ECO:0007669"/>
    <property type="project" value="TreeGrafter"/>
</dbReference>
<feature type="region of interest" description="Disordered" evidence="7">
    <location>
        <begin position="1"/>
        <end position="95"/>
    </location>
</feature>
<dbReference type="PANTHER" id="PTHR11988:SF56">
    <property type="entry name" value="TRANSCRIPTION FACTOR CES-2"/>
    <property type="match status" value="1"/>
</dbReference>
<dbReference type="Pfam" id="PF07716">
    <property type="entry name" value="bZIP_2"/>
    <property type="match status" value="1"/>
</dbReference>
<comment type="subcellular location">
    <subcellularLocation>
        <location evidence="1">Nucleus</location>
    </subcellularLocation>
</comment>
<reference evidence="9 10" key="1">
    <citation type="journal article" date="2017" name="Nat. Ecol. Evol.">
        <title>Scallop genome provides insights into evolution of bilaterian karyotype and development.</title>
        <authorList>
            <person name="Wang S."/>
            <person name="Zhang J."/>
            <person name="Jiao W."/>
            <person name="Li J."/>
            <person name="Xun X."/>
            <person name="Sun Y."/>
            <person name="Guo X."/>
            <person name="Huan P."/>
            <person name="Dong B."/>
            <person name="Zhang L."/>
            <person name="Hu X."/>
            <person name="Sun X."/>
            <person name="Wang J."/>
            <person name="Zhao C."/>
            <person name="Wang Y."/>
            <person name="Wang D."/>
            <person name="Huang X."/>
            <person name="Wang R."/>
            <person name="Lv J."/>
            <person name="Li Y."/>
            <person name="Zhang Z."/>
            <person name="Liu B."/>
            <person name="Lu W."/>
            <person name="Hui Y."/>
            <person name="Liang J."/>
            <person name="Zhou Z."/>
            <person name="Hou R."/>
            <person name="Li X."/>
            <person name="Liu Y."/>
            <person name="Li H."/>
            <person name="Ning X."/>
            <person name="Lin Y."/>
            <person name="Zhao L."/>
            <person name="Xing Q."/>
            <person name="Dou J."/>
            <person name="Li Y."/>
            <person name="Mao J."/>
            <person name="Guo H."/>
            <person name="Dou H."/>
            <person name="Li T."/>
            <person name="Mu C."/>
            <person name="Jiang W."/>
            <person name="Fu Q."/>
            <person name="Fu X."/>
            <person name="Miao Y."/>
            <person name="Liu J."/>
            <person name="Yu Q."/>
            <person name="Li R."/>
            <person name="Liao H."/>
            <person name="Li X."/>
            <person name="Kong Y."/>
            <person name="Jiang Z."/>
            <person name="Chourrout D."/>
            <person name="Li R."/>
            <person name="Bao Z."/>
        </authorList>
    </citation>
    <scope>NUCLEOTIDE SEQUENCE [LARGE SCALE GENOMIC DNA]</scope>
    <source>
        <strain evidence="9 10">PY_sf001</strain>
    </source>
</reference>
<feature type="compositionally biased region" description="Basic and acidic residues" evidence="7">
    <location>
        <begin position="51"/>
        <end position="70"/>
    </location>
</feature>
<feature type="compositionally biased region" description="Low complexity" evidence="7">
    <location>
        <begin position="33"/>
        <end position="47"/>
    </location>
</feature>
<evidence type="ECO:0000256" key="6">
    <source>
        <dbReference type="ARBA" id="ARBA00023242"/>
    </source>
</evidence>
<evidence type="ECO:0000256" key="2">
    <source>
        <dbReference type="ARBA" id="ARBA00009208"/>
    </source>
</evidence>
<keyword evidence="4" id="KW-0238">DNA-binding</keyword>
<comment type="caution">
    <text evidence="9">The sequence shown here is derived from an EMBL/GenBank/DDBJ whole genome shotgun (WGS) entry which is preliminary data.</text>
</comment>
<dbReference type="InterPro" id="IPR040223">
    <property type="entry name" value="PAR_bZIP"/>
</dbReference>
<dbReference type="AlphaFoldDB" id="A0A210PMN0"/>
<evidence type="ECO:0000256" key="4">
    <source>
        <dbReference type="ARBA" id="ARBA00023125"/>
    </source>
</evidence>
<dbReference type="CDD" id="cd14695">
    <property type="entry name" value="bZIP_HLF"/>
    <property type="match status" value="1"/>
</dbReference>
<dbReference type="PROSITE" id="PS50217">
    <property type="entry name" value="BZIP"/>
    <property type="match status" value="1"/>
</dbReference>
<dbReference type="Gene3D" id="1.20.5.170">
    <property type="match status" value="1"/>
</dbReference>
<dbReference type="GO" id="GO:0000978">
    <property type="term" value="F:RNA polymerase II cis-regulatory region sequence-specific DNA binding"/>
    <property type="evidence" value="ECO:0007669"/>
    <property type="project" value="TreeGrafter"/>
</dbReference>
<evidence type="ECO:0000259" key="8">
    <source>
        <dbReference type="PROSITE" id="PS50217"/>
    </source>
</evidence>
<dbReference type="GO" id="GO:0005634">
    <property type="term" value="C:nucleus"/>
    <property type="evidence" value="ECO:0007669"/>
    <property type="project" value="UniProtKB-SubCell"/>
</dbReference>
<comment type="similarity">
    <text evidence="2">Belongs to the bZIP family. PAR subfamily.</text>
</comment>
<proteinExistence type="inferred from homology"/>
<keyword evidence="3" id="KW-0805">Transcription regulation</keyword>
<dbReference type="PANTHER" id="PTHR11988">
    <property type="entry name" value="THYROTROPH EMBRYONIC FACTOR RELATED"/>
    <property type="match status" value="1"/>
</dbReference>
<name>A0A210PMN0_MIZYE</name>
<evidence type="ECO:0000256" key="3">
    <source>
        <dbReference type="ARBA" id="ARBA00023015"/>
    </source>
</evidence>
<dbReference type="InterPro" id="IPR004827">
    <property type="entry name" value="bZIP"/>
</dbReference>
<keyword evidence="6" id="KW-0539">Nucleus</keyword>
<organism evidence="9 10">
    <name type="scientific">Mizuhopecten yessoensis</name>
    <name type="common">Japanese scallop</name>
    <name type="synonym">Patinopecten yessoensis</name>
    <dbReference type="NCBI Taxonomy" id="6573"/>
    <lineage>
        <taxon>Eukaryota</taxon>
        <taxon>Metazoa</taxon>
        <taxon>Spiralia</taxon>
        <taxon>Lophotrochozoa</taxon>
        <taxon>Mollusca</taxon>
        <taxon>Bivalvia</taxon>
        <taxon>Autobranchia</taxon>
        <taxon>Pteriomorphia</taxon>
        <taxon>Pectinida</taxon>
        <taxon>Pectinoidea</taxon>
        <taxon>Pectinidae</taxon>
        <taxon>Mizuhopecten</taxon>
    </lineage>
</organism>
<dbReference type="OrthoDB" id="6022300at2759"/>
<keyword evidence="10" id="KW-1185">Reference proteome</keyword>
<dbReference type="EMBL" id="NEDP02005582">
    <property type="protein sequence ID" value="OWF37742.1"/>
    <property type="molecule type" value="Genomic_DNA"/>
</dbReference>
<dbReference type="FunFam" id="1.20.5.170:FF:000007">
    <property type="entry name" value="hepatic leukemia factor isoform X2"/>
    <property type="match status" value="1"/>
</dbReference>
<feature type="domain" description="BZIP" evidence="8">
    <location>
        <begin position="178"/>
        <end position="241"/>
    </location>
</feature>
<evidence type="ECO:0000256" key="7">
    <source>
        <dbReference type="SAM" id="MobiDB-lite"/>
    </source>
</evidence>
<evidence type="ECO:0000256" key="1">
    <source>
        <dbReference type="ARBA" id="ARBA00004123"/>
    </source>
</evidence>
<evidence type="ECO:0000256" key="5">
    <source>
        <dbReference type="ARBA" id="ARBA00023163"/>
    </source>
</evidence>
<accession>A0A210PMN0</accession>
<sequence>MGDAALDLSAKPSACSPPERVSPLPVKTFVRNSNCESGRSSSSSVHSLTNDLDHDNFREEQIKRSPRDYSNHSSPNTVEDKAQSDTTDGAFTPSRPFKMYSMDQFSAYNGVGSAPTSPLSPMTGSFGMPSMFESHSSYPTFPLTPLTSHLMQRKRRAENRTETALDKKLKTVPEDKKDEAYWERRRKNNEAAKRSRDSRRCKEEEIAMRAAFLEQENLKLRAQVTILKNETAKLHYMLYNRL</sequence>